<dbReference type="InterPro" id="IPR023576">
    <property type="entry name" value="UbiE/COQ5_MeTrFase_CS"/>
</dbReference>
<evidence type="ECO:0000313" key="5">
    <source>
        <dbReference type="EMBL" id="CAB4902528.1"/>
    </source>
</evidence>
<evidence type="ECO:0000313" key="4">
    <source>
        <dbReference type="EMBL" id="CAB4725608.1"/>
    </source>
</evidence>
<keyword evidence="1" id="KW-0489">Methyltransferase</keyword>
<evidence type="ECO:0000313" key="7">
    <source>
        <dbReference type="EMBL" id="CAB5018446.1"/>
    </source>
</evidence>
<evidence type="ECO:0000256" key="2">
    <source>
        <dbReference type="ARBA" id="ARBA00022679"/>
    </source>
</evidence>
<dbReference type="EMBL" id="CAFBPQ010000009">
    <property type="protein sequence ID" value="CAB5018446.1"/>
    <property type="molecule type" value="Genomic_DNA"/>
</dbReference>
<dbReference type="HAMAP" id="MF_01813">
    <property type="entry name" value="MenG_UbiE_methyltr"/>
    <property type="match status" value="1"/>
</dbReference>
<dbReference type="Pfam" id="PF01209">
    <property type="entry name" value="Ubie_methyltran"/>
    <property type="match status" value="1"/>
</dbReference>
<dbReference type="AlphaFoldDB" id="A0A6J6RTD8"/>
<proteinExistence type="inferred from homology"/>
<protein>
    <submittedName>
        <fullName evidence="4">Unannotated protein</fullName>
    </submittedName>
</protein>
<dbReference type="InterPro" id="IPR029063">
    <property type="entry name" value="SAM-dependent_MTases_sf"/>
</dbReference>
<dbReference type="EMBL" id="CAEZYK010000050">
    <property type="protein sequence ID" value="CAB4725608.1"/>
    <property type="molecule type" value="Genomic_DNA"/>
</dbReference>
<dbReference type="GO" id="GO:0032259">
    <property type="term" value="P:methylation"/>
    <property type="evidence" value="ECO:0007669"/>
    <property type="project" value="UniProtKB-KW"/>
</dbReference>
<dbReference type="CDD" id="cd02440">
    <property type="entry name" value="AdoMet_MTases"/>
    <property type="match status" value="1"/>
</dbReference>
<dbReference type="NCBIfam" id="TIGR01934">
    <property type="entry name" value="MenG_MenH_UbiE"/>
    <property type="match status" value="1"/>
</dbReference>
<reference evidence="4" key="1">
    <citation type="submission" date="2020-05" db="EMBL/GenBank/DDBJ databases">
        <authorList>
            <person name="Chiriac C."/>
            <person name="Salcher M."/>
            <person name="Ghai R."/>
            <person name="Kavagutti S V."/>
        </authorList>
    </citation>
    <scope>NUCLEOTIDE SEQUENCE</scope>
</reference>
<accession>A0A6J6RTD8</accession>
<name>A0A6J6RTD8_9ZZZZ</name>
<dbReference type="GO" id="GO:0008168">
    <property type="term" value="F:methyltransferase activity"/>
    <property type="evidence" value="ECO:0007669"/>
    <property type="project" value="UniProtKB-KW"/>
</dbReference>
<dbReference type="PROSITE" id="PS51608">
    <property type="entry name" value="SAM_MT_UBIE"/>
    <property type="match status" value="1"/>
</dbReference>
<dbReference type="SUPFAM" id="SSF53335">
    <property type="entry name" value="S-adenosyl-L-methionine-dependent methyltransferases"/>
    <property type="match status" value="1"/>
</dbReference>
<dbReference type="EMBL" id="CAFBOF010000005">
    <property type="protein sequence ID" value="CAB4971491.1"/>
    <property type="molecule type" value="Genomic_DNA"/>
</dbReference>
<dbReference type="Gene3D" id="3.40.50.150">
    <property type="entry name" value="Vaccinia Virus protein VP39"/>
    <property type="match status" value="1"/>
</dbReference>
<dbReference type="PANTHER" id="PTHR43591:SF24">
    <property type="entry name" value="2-METHOXY-6-POLYPRENYL-1,4-BENZOQUINOL METHYLASE, MITOCHONDRIAL"/>
    <property type="match status" value="1"/>
</dbReference>
<evidence type="ECO:0000256" key="3">
    <source>
        <dbReference type="ARBA" id="ARBA00022691"/>
    </source>
</evidence>
<dbReference type="GO" id="GO:0042181">
    <property type="term" value="P:ketone biosynthetic process"/>
    <property type="evidence" value="ECO:0007669"/>
    <property type="project" value="UniProtKB-ARBA"/>
</dbReference>
<dbReference type="PANTHER" id="PTHR43591">
    <property type="entry name" value="METHYLTRANSFERASE"/>
    <property type="match status" value="1"/>
</dbReference>
<keyword evidence="3" id="KW-0949">S-adenosyl-L-methionine</keyword>
<keyword evidence="2" id="KW-0808">Transferase</keyword>
<dbReference type="EMBL" id="CAFBMM010000018">
    <property type="protein sequence ID" value="CAB4902528.1"/>
    <property type="molecule type" value="Genomic_DNA"/>
</dbReference>
<evidence type="ECO:0000256" key="1">
    <source>
        <dbReference type="ARBA" id="ARBA00022603"/>
    </source>
</evidence>
<organism evidence="4">
    <name type="scientific">freshwater metagenome</name>
    <dbReference type="NCBI Taxonomy" id="449393"/>
    <lineage>
        <taxon>unclassified sequences</taxon>
        <taxon>metagenomes</taxon>
        <taxon>ecological metagenomes</taxon>
    </lineage>
</organism>
<evidence type="ECO:0000313" key="6">
    <source>
        <dbReference type="EMBL" id="CAB4971491.1"/>
    </source>
</evidence>
<dbReference type="PROSITE" id="PS01183">
    <property type="entry name" value="UBIE_1"/>
    <property type="match status" value="1"/>
</dbReference>
<dbReference type="InterPro" id="IPR004033">
    <property type="entry name" value="UbiE/COQ5_MeTrFase"/>
</dbReference>
<gene>
    <name evidence="4" type="ORF">UFOPK2683_00959</name>
    <name evidence="5" type="ORF">UFOPK3605_00562</name>
    <name evidence="6" type="ORF">UFOPK3897_00470</name>
    <name evidence="7" type="ORF">UFOPK4121_00498</name>
</gene>
<sequence>MSQPDPVLGVNGELPRGENKRQVVEEMFDRVAPGYDRMNRIISLGLDTRWRNRTLEALRLAPAARVLDLACGTGDFCVDLTASGYRAVGADFSAGMLNATRTSAPLVRVDAAALAYPAESFDAVVCGFALRNFVDLGEVFAEVARVLRPGGRFAALDAAVPESYLARAGNTVWFRGVVPVLGRVLSRDPEAYRYLPASTAYLPEPETLINLLVDSGFTNVEHTTMTAGSVQLLTGTRS</sequence>